<feature type="transmembrane region" description="Helical" evidence="1">
    <location>
        <begin position="12"/>
        <end position="32"/>
    </location>
</feature>
<proteinExistence type="predicted"/>
<keyword evidence="1" id="KW-0472">Membrane</keyword>
<reference evidence="3" key="1">
    <citation type="submission" date="2021-01" db="EMBL/GenBank/DDBJ databases">
        <authorList>
            <person name="Corre E."/>
            <person name="Pelletier E."/>
            <person name="Niang G."/>
            <person name="Scheremetjew M."/>
            <person name="Finn R."/>
            <person name="Kale V."/>
            <person name="Holt S."/>
            <person name="Cochrane G."/>
            <person name="Meng A."/>
            <person name="Brown T."/>
            <person name="Cohen L."/>
        </authorList>
    </citation>
    <scope>NUCLEOTIDE SEQUENCE</scope>
    <source>
        <strain evidence="3">CCMP645</strain>
    </source>
</reference>
<protein>
    <recommendedName>
        <fullName evidence="2">Beta-carotene isomerase D27-like C-terminal domain-containing protein</fullName>
    </recommendedName>
</protein>
<evidence type="ECO:0000313" key="3">
    <source>
        <dbReference type="EMBL" id="CAE0748433.1"/>
    </source>
</evidence>
<organism evidence="3">
    <name type="scientific">Chrysotila carterae</name>
    <name type="common">Marine alga</name>
    <name type="synonym">Syracosphaera carterae</name>
    <dbReference type="NCBI Taxonomy" id="13221"/>
    <lineage>
        <taxon>Eukaryota</taxon>
        <taxon>Haptista</taxon>
        <taxon>Haptophyta</taxon>
        <taxon>Prymnesiophyceae</taxon>
        <taxon>Isochrysidales</taxon>
        <taxon>Isochrysidaceae</taxon>
        <taxon>Chrysotila</taxon>
    </lineage>
</organism>
<name>A0A7S4AZ00_CHRCT</name>
<evidence type="ECO:0000256" key="1">
    <source>
        <dbReference type="SAM" id="Phobius"/>
    </source>
</evidence>
<feature type="transmembrane region" description="Helical" evidence="1">
    <location>
        <begin position="44"/>
        <end position="64"/>
    </location>
</feature>
<dbReference type="InterPro" id="IPR025114">
    <property type="entry name" value="D27-like_C"/>
</dbReference>
<accession>A0A7S4AZ00</accession>
<gene>
    <name evidence="3" type="ORF">PCAR00345_LOCUS1015</name>
</gene>
<sequence length="171" mass="18966">MLRATEQQQHAMVYNALAGLLTPAMPLVYKPFMSGVLGNRTFGPWFYAPLATAVVTPPFFNFLVGPSRPNLRRDGMPGGLVVEKCRFLQQSQCKGICMHMCKLPAQQFFQQELGMPLTVSPIFETQECQWSFGEVPLPPEEDPLIPKGCISDCTSRVAMKEARITGAKPCL</sequence>
<dbReference type="Pfam" id="PF13225">
    <property type="entry name" value="D27-like_C"/>
    <property type="match status" value="1"/>
</dbReference>
<dbReference type="PANTHER" id="PTHR33591:SF2">
    <property type="entry name" value="BETA-CAROTENE ISOMERASE D27"/>
    <property type="match status" value="1"/>
</dbReference>
<evidence type="ECO:0000259" key="2">
    <source>
        <dbReference type="Pfam" id="PF13225"/>
    </source>
</evidence>
<dbReference type="GO" id="GO:0005506">
    <property type="term" value="F:iron ion binding"/>
    <property type="evidence" value="ECO:0007669"/>
    <property type="project" value="InterPro"/>
</dbReference>
<dbReference type="EMBL" id="HBIZ01001881">
    <property type="protein sequence ID" value="CAE0748433.1"/>
    <property type="molecule type" value="Transcribed_RNA"/>
</dbReference>
<keyword evidence="1" id="KW-0812">Transmembrane</keyword>
<feature type="domain" description="Beta-carotene isomerase D27-like C-terminal" evidence="2">
    <location>
        <begin position="78"/>
        <end position="140"/>
    </location>
</feature>
<dbReference type="InterPro" id="IPR038938">
    <property type="entry name" value="D27-like"/>
</dbReference>
<dbReference type="PANTHER" id="PTHR33591">
    <property type="entry name" value="BETA-CAROTENE ISOMERASE D27"/>
    <property type="match status" value="1"/>
</dbReference>
<dbReference type="AlphaFoldDB" id="A0A7S4AZ00"/>
<keyword evidence="1" id="KW-1133">Transmembrane helix</keyword>